<protein>
    <recommendedName>
        <fullName evidence="4">DUF4345 domain-containing protein</fullName>
    </recommendedName>
</protein>
<keyword evidence="1" id="KW-0812">Transmembrane</keyword>
<evidence type="ECO:0000313" key="3">
    <source>
        <dbReference type="Proteomes" id="UP001228905"/>
    </source>
</evidence>
<dbReference type="Proteomes" id="UP001228905">
    <property type="component" value="Unassembled WGS sequence"/>
</dbReference>
<organism evidence="2 3">
    <name type="scientific">Caulobacter ginsengisoli</name>
    <dbReference type="NCBI Taxonomy" id="400775"/>
    <lineage>
        <taxon>Bacteria</taxon>
        <taxon>Pseudomonadati</taxon>
        <taxon>Pseudomonadota</taxon>
        <taxon>Alphaproteobacteria</taxon>
        <taxon>Caulobacterales</taxon>
        <taxon>Caulobacteraceae</taxon>
        <taxon>Caulobacter</taxon>
    </lineage>
</organism>
<evidence type="ECO:0000313" key="2">
    <source>
        <dbReference type="EMBL" id="MDQ0463170.1"/>
    </source>
</evidence>
<sequence length="131" mass="13746">MIVRILRSTGAVLAGFVAVVVLSMATDAVLHAVKYYPPESEGMWDPVQNAVALAYRSLFTVVGGWLTARLAPTAPMIHAGVLSVLGLAGGLAGVIVTWNMNLGPHWYPIGLAVGAVPLTLLGGWLRMRGKA</sequence>
<keyword evidence="3" id="KW-1185">Reference proteome</keyword>
<feature type="transmembrane region" description="Helical" evidence="1">
    <location>
        <begin position="12"/>
        <end position="33"/>
    </location>
</feature>
<evidence type="ECO:0000256" key="1">
    <source>
        <dbReference type="SAM" id="Phobius"/>
    </source>
</evidence>
<gene>
    <name evidence="2" type="ORF">QO010_000918</name>
</gene>
<name>A0ABU0IP16_9CAUL</name>
<keyword evidence="1" id="KW-0472">Membrane</keyword>
<comment type="caution">
    <text evidence="2">The sequence shown here is derived from an EMBL/GenBank/DDBJ whole genome shotgun (WGS) entry which is preliminary data.</text>
</comment>
<proteinExistence type="predicted"/>
<dbReference type="RefSeq" id="WP_307346596.1">
    <property type="nucleotide sequence ID" value="NZ_JAUSVS010000001.1"/>
</dbReference>
<reference evidence="2 3" key="1">
    <citation type="submission" date="2023-07" db="EMBL/GenBank/DDBJ databases">
        <title>Genomic Encyclopedia of Type Strains, Phase IV (KMG-IV): sequencing the most valuable type-strain genomes for metagenomic binning, comparative biology and taxonomic classification.</title>
        <authorList>
            <person name="Goeker M."/>
        </authorList>
    </citation>
    <scope>NUCLEOTIDE SEQUENCE [LARGE SCALE GENOMIC DNA]</scope>
    <source>
        <strain evidence="2 3">DSM 18695</strain>
    </source>
</reference>
<feature type="transmembrane region" description="Helical" evidence="1">
    <location>
        <begin position="53"/>
        <end position="72"/>
    </location>
</feature>
<evidence type="ECO:0008006" key="4">
    <source>
        <dbReference type="Google" id="ProtNLM"/>
    </source>
</evidence>
<feature type="transmembrane region" description="Helical" evidence="1">
    <location>
        <begin position="106"/>
        <end position="125"/>
    </location>
</feature>
<accession>A0ABU0IP16</accession>
<feature type="transmembrane region" description="Helical" evidence="1">
    <location>
        <begin position="79"/>
        <end position="100"/>
    </location>
</feature>
<keyword evidence="1" id="KW-1133">Transmembrane helix</keyword>
<dbReference type="EMBL" id="JAUSVS010000001">
    <property type="protein sequence ID" value="MDQ0463170.1"/>
    <property type="molecule type" value="Genomic_DNA"/>
</dbReference>